<evidence type="ECO:0000313" key="1">
    <source>
        <dbReference type="EMBL" id="KAB2102904.1"/>
    </source>
</evidence>
<sequence length="539" mass="59246">MPVQPQRARKSVRTPLLKNPSASSKRARDSSLDESSPQPDREIQSQIPSNVTSDASKAQTPENDMLPLRSNVSSELTSPMMSPGLRALDTSLHEQARNACPTTAYDCFSSQPHLKGHFYSANQLFQRGVWIGYLAPERQNESFRGLPSFHDLKVNYSKFSPPYPPIVQGSPRENRNAICRGCARDESALIALSEVQFGKNGKVVVMPLDGDDDAGVFAITIPQKSDRSLHGLQSFRPYELFNGGTGEKFVNSYMMLTLRNPDSDAGTLETVLTVLPPKERADIVLKLKQLPTRDKRLSSTPRLSKLSDVDATPLAPSVMSKAHFDDSDARIDEPATRKRRKISDSAANKSEPVRQSPTGCSVDLTQSPPPQSPPRPQQTPQRTPTPADDVKHHGSITSAPSRPPSQTTSVASFSNVISLDLTDEQAARICFIWTVVDQDIEYEFVHALVECKSFGGLLGLLEEDAEAIPSAASMISKTNVWRLTYRLGNGPNKAVVLRKGTEVAFDRLQLTLAQASIWQEIPNAKIDIELKSLSRPDPV</sequence>
<proteinExistence type="predicted"/>
<comment type="caution">
    <text evidence="1">The sequence shown here is derived from an EMBL/GenBank/DDBJ whole genome shotgun (WGS) entry which is preliminary data.</text>
</comment>
<organism evidence="1 2">
    <name type="scientific">Alternaria gaisen</name>
    <dbReference type="NCBI Taxonomy" id="167740"/>
    <lineage>
        <taxon>Eukaryota</taxon>
        <taxon>Fungi</taxon>
        <taxon>Dikarya</taxon>
        <taxon>Ascomycota</taxon>
        <taxon>Pezizomycotina</taxon>
        <taxon>Dothideomycetes</taxon>
        <taxon>Pleosporomycetidae</taxon>
        <taxon>Pleosporales</taxon>
        <taxon>Pleosporineae</taxon>
        <taxon>Pleosporaceae</taxon>
        <taxon>Alternaria</taxon>
        <taxon>Alternaria sect. Alternaria</taxon>
    </lineage>
</organism>
<dbReference type="Proteomes" id="UP000293547">
    <property type="component" value="Unassembled WGS sequence"/>
</dbReference>
<evidence type="ECO:0000313" key="2">
    <source>
        <dbReference type="Proteomes" id="UP000293547"/>
    </source>
</evidence>
<accession>A0ACB6FEQ9</accession>
<dbReference type="EMBL" id="PDWZ02000009">
    <property type="protein sequence ID" value="KAB2102904.1"/>
    <property type="molecule type" value="Genomic_DNA"/>
</dbReference>
<reference evidence="1 2" key="1">
    <citation type="journal article" date="2019" name="bioRxiv">
        <title>Genomics, evolutionary history and diagnostics of the Alternaria alternata species group including apple and Asian pear pathotypes.</title>
        <authorList>
            <person name="Armitage A.D."/>
            <person name="Cockerton H.M."/>
            <person name="Sreenivasaprasad S."/>
            <person name="Woodhall J.W."/>
            <person name="Lane C.R."/>
            <person name="Harrison R.J."/>
            <person name="Clarkson J.P."/>
        </authorList>
    </citation>
    <scope>NUCLEOTIDE SEQUENCE [LARGE SCALE GENOMIC DNA]</scope>
    <source>
        <strain evidence="1 2">FERA 650</strain>
    </source>
</reference>
<name>A0ACB6FEQ9_9PLEO</name>
<protein>
    <submittedName>
        <fullName evidence="1">Uncharacterized protein</fullName>
    </submittedName>
</protein>
<gene>
    <name evidence="1" type="ORF">AG0111_0g8871</name>
</gene>
<keyword evidence="2" id="KW-1185">Reference proteome</keyword>